<dbReference type="EC" id="3.2.1.31" evidence="2"/>
<dbReference type="STRING" id="1296100.A0A1B9FS48"/>
<dbReference type="EMBL" id="CP144543">
    <property type="protein sequence ID" value="WVW82655.1"/>
    <property type="molecule type" value="Genomic_DNA"/>
</dbReference>
<dbReference type="Gene3D" id="3.20.20.80">
    <property type="entry name" value="Glycosidases"/>
    <property type="match status" value="1"/>
</dbReference>
<dbReference type="InterPro" id="IPR036156">
    <property type="entry name" value="Beta-gal/glucu_dom_sf"/>
</dbReference>
<gene>
    <name evidence="10" type="ORF">I302_09265</name>
    <name evidence="11" type="ORF">I302_104666</name>
</gene>
<evidence type="ECO:0000256" key="1">
    <source>
        <dbReference type="ARBA" id="ARBA00007401"/>
    </source>
</evidence>
<reference evidence="10" key="3">
    <citation type="submission" date="2016-07" db="EMBL/GenBank/DDBJ databases">
        <title>Evolution of pathogenesis and genome organization in the Tremellales.</title>
        <authorList>
            <person name="Cuomo C."/>
            <person name="Litvintseva A."/>
            <person name="Heitman J."/>
            <person name="Chen Y."/>
            <person name="Sun S."/>
            <person name="Springer D."/>
            <person name="Dromer F."/>
            <person name="Young S."/>
            <person name="Zeng Q."/>
            <person name="Chapman S."/>
            <person name="Gujja S."/>
            <person name="Saif S."/>
            <person name="Birren B."/>
        </authorList>
    </citation>
    <scope>NUCLEOTIDE SEQUENCE</scope>
    <source>
        <strain evidence="10">CBS 10118</strain>
    </source>
</reference>
<evidence type="ECO:0000313" key="11">
    <source>
        <dbReference type="EMBL" id="WVW82655.1"/>
    </source>
</evidence>
<dbReference type="FunFam" id="3.20.20.80:FF:000080">
    <property type="entry name" value="Beta-glucuronidase UidA"/>
    <property type="match status" value="1"/>
</dbReference>
<evidence type="ECO:0000313" key="10">
    <source>
        <dbReference type="EMBL" id="OCF21586.1"/>
    </source>
</evidence>
<dbReference type="Proteomes" id="UP000092730">
    <property type="component" value="Chromosome 3"/>
</dbReference>
<evidence type="ECO:0000259" key="8">
    <source>
        <dbReference type="Pfam" id="PF02836"/>
    </source>
</evidence>
<dbReference type="InterPro" id="IPR008979">
    <property type="entry name" value="Galactose-bd-like_sf"/>
</dbReference>
<dbReference type="EMBL" id="KV700382">
    <property type="protein sequence ID" value="OCF21586.1"/>
    <property type="molecule type" value="Genomic_DNA"/>
</dbReference>
<dbReference type="SUPFAM" id="SSF49785">
    <property type="entry name" value="Galactose-binding domain-like"/>
    <property type="match status" value="1"/>
</dbReference>
<dbReference type="InterPro" id="IPR006102">
    <property type="entry name" value="Ig-like_GH2"/>
</dbReference>
<dbReference type="SUPFAM" id="SSF51445">
    <property type="entry name" value="(Trans)glycosidases"/>
    <property type="match status" value="1"/>
</dbReference>
<reference evidence="11" key="4">
    <citation type="submission" date="2024-02" db="EMBL/GenBank/DDBJ databases">
        <title>Comparative genomics of Cryptococcus and Kwoniella reveals pathogenesis evolution and contrasting modes of karyotype evolution via chromosome fusion or intercentromeric recombination.</title>
        <authorList>
            <person name="Coelho M.A."/>
            <person name="David-Palma M."/>
            <person name="Shea T."/>
            <person name="Bowers K."/>
            <person name="McGinley-Smith S."/>
            <person name="Mohammad A.W."/>
            <person name="Gnirke A."/>
            <person name="Yurkov A.M."/>
            <person name="Nowrousian M."/>
            <person name="Sun S."/>
            <person name="Cuomo C.A."/>
            <person name="Heitman J."/>
        </authorList>
    </citation>
    <scope>NUCLEOTIDE SEQUENCE</scope>
    <source>
        <strain evidence="11">CBS 10118</strain>
    </source>
</reference>
<dbReference type="GO" id="GO:0030246">
    <property type="term" value="F:carbohydrate binding"/>
    <property type="evidence" value="ECO:0007669"/>
    <property type="project" value="TreeGrafter"/>
</dbReference>
<dbReference type="Gene3D" id="2.60.120.260">
    <property type="entry name" value="Galactose-binding domain-like"/>
    <property type="match status" value="1"/>
</dbReference>
<dbReference type="Pfam" id="PF00703">
    <property type="entry name" value="Glyco_hydro_2"/>
    <property type="match status" value="1"/>
</dbReference>
<dbReference type="GO" id="GO:0005975">
    <property type="term" value="P:carbohydrate metabolic process"/>
    <property type="evidence" value="ECO:0007669"/>
    <property type="project" value="InterPro"/>
</dbReference>
<evidence type="ECO:0000259" key="9">
    <source>
        <dbReference type="Pfam" id="PF02837"/>
    </source>
</evidence>
<dbReference type="InterPro" id="IPR017853">
    <property type="entry name" value="GH"/>
</dbReference>
<dbReference type="GO" id="GO:0004566">
    <property type="term" value="F:beta-glucuronidase activity"/>
    <property type="evidence" value="ECO:0007669"/>
    <property type="project" value="UniProtKB-EC"/>
</dbReference>
<feature type="domain" description="Glycoside hydrolase family 2 catalytic" evidence="8">
    <location>
        <begin position="277"/>
        <end position="591"/>
    </location>
</feature>
<evidence type="ECO:0000256" key="6">
    <source>
        <dbReference type="RuleBase" id="RU361154"/>
    </source>
</evidence>
<dbReference type="PANTHER" id="PTHR10066">
    <property type="entry name" value="BETA-GLUCURONIDASE"/>
    <property type="match status" value="1"/>
</dbReference>
<evidence type="ECO:0000256" key="4">
    <source>
        <dbReference type="ARBA" id="ARBA00022801"/>
    </source>
</evidence>
<dbReference type="InterPro" id="IPR006104">
    <property type="entry name" value="Glyco_hydro_2_N"/>
</dbReference>
<dbReference type="NCBIfam" id="NF007538">
    <property type="entry name" value="PRK10150.1"/>
    <property type="match status" value="1"/>
</dbReference>
<keyword evidence="12" id="KW-1185">Reference proteome</keyword>
<dbReference type="InterPro" id="IPR013783">
    <property type="entry name" value="Ig-like_fold"/>
</dbReference>
<comment type="similarity">
    <text evidence="1 6">Belongs to the glycosyl hydrolase 2 family.</text>
</comment>
<proteinExistence type="inferred from homology"/>
<evidence type="ECO:0000256" key="2">
    <source>
        <dbReference type="ARBA" id="ARBA00012761"/>
    </source>
</evidence>
<reference evidence="10" key="1">
    <citation type="submission" date="2013-07" db="EMBL/GenBank/DDBJ databases">
        <title>The Genome Sequence of Cryptococcus bestiolae CBS10118.</title>
        <authorList>
            <consortium name="The Broad Institute Genome Sequencing Platform"/>
            <person name="Cuomo C."/>
            <person name="Litvintseva A."/>
            <person name="Chen Y."/>
            <person name="Heitman J."/>
            <person name="Sun S."/>
            <person name="Springer D."/>
            <person name="Dromer F."/>
            <person name="Young S.K."/>
            <person name="Zeng Q."/>
            <person name="Gargeya S."/>
            <person name="Fitzgerald M."/>
            <person name="Abouelleil A."/>
            <person name="Alvarado L."/>
            <person name="Berlin A.M."/>
            <person name="Chapman S.B."/>
            <person name="Dewar J."/>
            <person name="Goldberg J."/>
            <person name="Griggs A."/>
            <person name="Gujja S."/>
            <person name="Hansen M."/>
            <person name="Howarth C."/>
            <person name="Imamovic A."/>
            <person name="Larimer J."/>
            <person name="McCowan C."/>
            <person name="Murphy C."/>
            <person name="Pearson M."/>
            <person name="Priest M."/>
            <person name="Roberts A."/>
            <person name="Saif S."/>
            <person name="Shea T."/>
            <person name="Sykes S."/>
            <person name="Wortman J."/>
            <person name="Nusbaum C."/>
            <person name="Birren B."/>
        </authorList>
    </citation>
    <scope>NUCLEOTIDE SEQUENCE [LARGE SCALE GENOMIC DNA]</scope>
    <source>
        <strain evidence="10">CBS 10118</strain>
    </source>
</reference>
<dbReference type="RefSeq" id="XP_019042656.1">
    <property type="nucleotide sequence ID" value="XM_019195833.1"/>
</dbReference>
<dbReference type="PROSITE" id="PS00719">
    <property type="entry name" value="GLYCOSYL_HYDROL_F2_1"/>
    <property type="match status" value="1"/>
</dbReference>
<name>A0A1B9FS48_9TREE</name>
<protein>
    <recommendedName>
        <fullName evidence="3">Beta-glucuronidase</fullName>
        <ecNumber evidence="2">3.2.1.31</ecNumber>
    </recommendedName>
</protein>
<dbReference type="Pfam" id="PF02836">
    <property type="entry name" value="Glyco_hydro_2_C"/>
    <property type="match status" value="1"/>
</dbReference>
<dbReference type="GO" id="GO:0019391">
    <property type="term" value="P:glucuronoside catabolic process"/>
    <property type="evidence" value="ECO:0007669"/>
    <property type="project" value="TreeGrafter"/>
</dbReference>
<accession>A0A1B9FS48</accession>
<reference evidence="11" key="2">
    <citation type="submission" date="2013-07" db="EMBL/GenBank/DDBJ databases">
        <authorList>
            <consortium name="The Broad Institute Genome Sequencing Platform"/>
            <person name="Cuomo C."/>
            <person name="Litvintseva A."/>
            <person name="Chen Y."/>
            <person name="Heitman J."/>
            <person name="Sun S."/>
            <person name="Springer D."/>
            <person name="Dromer F."/>
            <person name="Young S.K."/>
            <person name="Zeng Q."/>
            <person name="Gargeya S."/>
            <person name="Fitzgerald M."/>
            <person name="Abouelleil A."/>
            <person name="Alvarado L."/>
            <person name="Berlin A.M."/>
            <person name="Chapman S.B."/>
            <person name="Dewar J."/>
            <person name="Goldberg J."/>
            <person name="Griggs A."/>
            <person name="Gujja S."/>
            <person name="Hansen M."/>
            <person name="Howarth C."/>
            <person name="Imamovic A."/>
            <person name="Larimer J."/>
            <person name="McCowan C."/>
            <person name="Murphy C."/>
            <person name="Pearson M."/>
            <person name="Priest M."/>
            <person name="Roberts A."/>
            <person name="Saif S."/>
            <person name="Shea T."/>
            <person name="Sykes S."/>
            <person name="Wortman J."/>
            <person name="Nusbaum C."/>
            <person name="Birren B."/>
        </authorList>
    </citation>
    <scope>NUCLEOTIDE SEQUENCE</scope>
    <source>
        <strain evidence="11">CBS 10118</strain>
    </source>
</reference>
<dbReference type="PANTHER" id="PTHR10066:SF67">
    <property type="entry name" value="BETA-GLUCURONIDASE"/>
    <property type="match status" value="1"/>
</dbReference>
<dbReference type="Pfam" id="PF02837">
    <property type="entry name" value="Glyco_hydro_2_N"/>
    <property type="match status" value="1"/>
</dbReference>
<keyword evidence="5 6" id="KW-0326">Glycosidase</keyword>
<dbReference type="VEuPathDB" id="FungiDB:I302_09265"/>
<dbReference type="SUPFAM" id="SSF49303">
    <property type="entry name" value="beta-Galactosidase/glucuronidase domain"/>
    <property type="match status" value="1"/>
</dbReference>
<dbReference type="AlphaFoldDB" id="A0A1B9FS48"/>
<evidence type="ECO:0000313" key="12">
    <source>
        <dbReference type="Proteomes" id="UP000092730"/>
    </source>
</evidence>
<evidence type="ECO:0000256" key="5">
    <source>
        <dbReference type="ARBA" id="ARBA00023295"/>
    </source>
</evidence>
<evidence type="ECO:0000256" key="3">
    <source>
        <dbReference type="ARBA" id="ARBA00016205"/>
    </source>
</evidence>
<dbReference type="Gene3D" id="2.60.40.10">
    <property type="entry name" value="Immunoglobulins"/>
    <property type="match status" value="1"/>
</dbReference>
<evidence type="ECO:0000259" key="7">
    <source>
        <dbReference type="Pfam" id="PF00703"/>
    </source>
</evidence>
<dbReference type="PRINTS" id="PR00132">
    <property type="entry name" value="GLHYDRLASE2"/>
</dbReference>
<dbReference type="InterPro" id="IPR023230">
    <property type="entry name" value="Glyco_hydro_2_CS"/>
</dbReference>
<sequence>MLKVVETSTREVKSLNGLWSFALDTDTSSSPWESTLPGNLECPVPASYNDIFPNHALREHVGKVWYQRLVRIPKSWKGQRVFIRLDSATHEGEVYVNDTLVVRHVGGYTPFEADLTEAGVQAGEEVRITIGVNNILTRHSIPPGELKENELGRTVQVIRHDFFNYAGLARSVRLYTVPAGVRVGDVKIVTDVEEKGGSGTVKFDLKVDGGDGTVLVKLVDRDGKIVAASKSCSGEMTVSNPKLWWPGHPYLYRLFIKVTSANTVVDEYNLSVGIRSVRVSGTQFLINHQPFYFKGYGRHEDLTVIGKGHDNAWMVYDFELMRWTGANSFRTSHYPYAEEIYDYADRHGWIVINEVAAVGLNLHLGGGIFGKDDRVTFSREFCDSTTQEAHKQAIRELIDRDYNHPSVVMWCITNEPGSQEKGAREYFQPLVQLTKQLDPHRPVTFTNMGMALPDSDEIADLFDVIGINRYYGWYSETGNLELAEKKLEEELRRWEEKFKRPLVICEYGADTLAGLHMNPAQPWSEEYQSEFLEMYHRVFDRIEAVIGEHVWNFADFSTGPGIIRVDGNKKGVFTRDRRPKMAAHTLRKRWGGLWEEKGEVGVGGSLGSNA</sequence>
<organism evidence="10">
    <name type="scientific">Kwoniella bestiolae CBS 10118</name>
    <dbReference type="NCBI Taxonomy" id="1296100"/>
    <lineage>
        <taxon>Eukaryota</taxon>
        <taxon>Fungi</taxon>
        <taxon>Dikarya</taxon>
        <taxon>Basidiomycota</taxon>
        <taxon>Agaricomycotina</taxon>
        <taxon>Tremellomycetes</taxon>
        <taxon>Tremellales</taxon>
        <taxon>Cryptococcaceae</taxon>
        <taxon>Kwoniella</taxon>
    </lineage>
</organism>
<keyword evidence="4 6" id="KW-0378">Hydrolase</keyword>
<dbReference type="OrthoDB" id="408532at2759"/>
<dbReference type="InterPro" id="IPR006101">
    <property type="entry name" value="Glyco_hydro_2"/>
</dbReference>
<feature type="domain" description="Glycosyl hydrolases family 2 sugar binding" evidence="9">
    <location>
        <begin position="12"/>
        <end position="178"/>
    </location>
</feature>
<dbReference type="InterPro" id="IPR006103">
    <property type="entry name" value="Glyco_hydro_2_cat"/>
</dbReference>
<feature type="domain" description="Glycoside hydrolase family 2 immunoglobulin-like beta-sandwich" evidence="7">
    <location>
        <begin position="181"/>
        <end position="275"/>
    </location>
</feature>
<dbReference type="KEGG" id="kbi:30213664"/>
<dbReference type="GeneID" id="30213664"/>